<dbReference type="PRINTS" id="PR00111">
    <property type="entry name" value="ABHYDROLASE"/>
</dbReference>
<dbReference type="PANTHER" id="PTHR46331">
    <property type="entry name" value="VALACYCLOVIR HYDROLASE"/>
    <property type="match status" value="1"/>
</dbReference>
<gene>
    <name evidence="3" type="primary">LOC113392911</name>
</gene>
<dbReference type="RefSeq" id="XP_064072579.1">
    <property type="nucleotide sequence ID" value="XM_064216509.1"/>
</dbReference>
<dbReference type="PANTHER" id="PTHR46331:SF2">
    <property type="entry name" value="VALACYCLOVIR HYDROLASE"/>
    <property type="match status" value="1"/>
</dbReference>
<dbReference type="Gene3D" id="3.40.50.1820">
    <property type="entry name" value="alpha/beta hydrolase"/>
    <property type="match status" value="1"/>
</dbReference>
<dbReference type="Pfam" id="PF00561">
    <property type="entry name" value="Abhydrolase_1"/>
    <property type="match status" value="1"/>
</dbReference>
<dbReference type="Proteomes" id="UP001652626">
    <property type="component" value="Chromosome 12"/>
</dbReference>
<evidence type="ECO:0000313" key="3">
    <source>
        <dbReference type="RefSeq" id="XP_064072579.1"/>
    </source>
</evidence>
<proteinExistence type="predicted"/>
<reference evidence="3" key="1">
    <citation type="submission" date="2025-08" db="UniProtKB">
        <authorList>
            <consortium name="RefSeq"/>
        </authorList>
    </citation>
    <scope>IDENTIFICATION</scope>
    <source>
        <tissue evidence="3">Whole body</tissue>
    </source>
</reference>
<dbReference type="InterPro" id="IPR029058">
    <property type="entry name" value="AB_hydrolase_fold"/>
</dbReference>
<dbReference type="GeneID" id="113392911"/>
<accession>A0ABM4AMR2</accession>
<evidence type="ECO:0000313" key="2">
    <source>
        <dbReference type="Proteomes" id="UP001652626"/>
    </source>
</evidence>
<evidence type="ECO:0000259" key="1">
    <source>
        <dbReference type="Pfam" id="PF00561"/>
    </source>
</evidence>
<name>A0ABM4AMR2_VANTA</name>
<organism evidence="2 3">
    <name type="scientific">Vanessa tameamea</name>
    <name type="common">Kamehameha butterfly</name>
    <dbReference type="NCBI Taxonomy" id="334116"/>
    <lineage>
        <taxon>Eukaryota</taxon>
        <taxon>Metazoa</taxon>
        <taxon>Ecdysozoa</taxon>
        <taxon>Arthropoda</taxon>
        <taxon>Hexapoda</taxon>
        <taxon>Insecta</taxon>
        <taxon>Pterygota</taxon>
        <taxon>Neoptera</taxon>
        <taxon>Endopterygota</taxon>
        <taxon>Lepidoptera</taxon>
        <taxon>Glossata</taxon>
        <taxon>Ditrysia</taxon>
        <taxon>Papilionoidea</taxon>
        <taxon>Nymphalidae</taxon>
        <taxon>Nymphalinae</taxon>
        <taxon>Vanessa</taxon>
    </lineage>
</organism>
<dbReference type="SUPFAM" id="SSF53474">
    <property type="entry name" value="alpha/beta-Hydrolases"/>
    <property type="match status" value="1"/>
</dbReference>
<dbReference type="InterPro" id="IPR000073">
    <property type="entry name" value="AB_hydrolase_1"/>
</dbReference>
<sequence>MLILRKLLLSTHLRASRVFFSSNTLPLKYQEHKIRIGKYDINYLQVGTGPHKVLCAPGALGTIWTDFKPQIEGFMKDKFSLVVWDPPGYGKSYPPEKELSLNFYENDADTALQLMKELKIPKFSLLGFSDGGITGLILAAKYPDAVNKLVVWGVNSFILPKEIESYKAIRDTNKWSKRILEPLFEVYGKENFPRYWASWVDAMERIYETNKGNICSNVVKNIKCPTLILYGEKDPLVDCVHVSHLHTHINGSRIHLYPEGKHHVHLRYAEDFNKRVQEFLLLT</sequence>
<feature type="domain" description="AB hydrolase-1" evidence="1">
    <location>
        <begin position="53"/>
        <end position="154"/>
    </location>
</feature>
<keyword evidence="2" id="KW-1185">Reference proteome</keyword>
<protein>
    <submittedName>
        <fullName evidence="3">Valacyclovir hydrolase</fullName>
    </submittedName>
</protein>
<dbReference type="GO" id="GO:0016787">
    <property type="term" value="F:hydrolase activity"/>
    <property type="evidence" value="ECO:0007669"/>
    <property type="project" value="UniProtKB-KW"/>
</dbReference>
<keyword evidence="3" id="KW-0378">Hydrolase</keyword>